<proteinExistence type="inferred from homology"/>
<dbReference type="InterPro" id="IPR029034">
    <property type="entry name" value="Cystine-knot_cytokine"/>
</dbReference>
<name>A0A8T2PKG6_9TELE</name>
<keyword evidence="14" id="KW-1185">Reference proteome</keyword>
<evidence type="ECO:0000256" key="9">
    <source>
        <dbReference type="RuleBase" id="RU004069"/>
    </source>
</evidence>
<comment type="caution">
    <text evidence="13">The sequence shown here is derived from an EMBL/GenBank/DDBJ whole genome shotgun (WGS) entry which is preliminary data.</text>
</comment>
<dbReference type="SMART" id="SM00068">
    <property type="entry name" value="GHB"/>
    <property type="match status" value="1"/>
</dbReference>
<dbReference type="Proteomes" id="UP000824540">
    <property type="component" value="Unassembled WGS sequence"/>
</dbReference>
<evidence type="ECO:0000256" key="10">
    <source>
        <dbReference type="SAM" id="MobiDB-lite"/>
    </source>
</evidence>
<keyword evidence="11" id="KW-0472">Membrane</keyword>
<comment type="similarity">
    <text evidence="3 9">Belongs to the glycoprotein hormones subunit beta family.</text>
</comment>
<comment type="subcellular location">
    <subcellularLocation>
        <location evidence="2 9">Secreted</location>
    </subcellularLocation>
</comment>
<evidence type="ECO:0000256" key="8">
    <source>
        <dbReference type="ARBA" id="ARBA00023180"/>
    </source>
</evidence>
<dbReference type="SUPFAM" id="SSF57501">
    <property type="entry name" value="Cystine-knot cytokines"/>
    <property type="match status" value="1"/>
</dbReference>
<dbReference type="InterPro" id="IPR018245">
    <property type="entry name" value="Gonadotropin_bsu_CS"/>
</dbReference>
<dbReference type="PROSITE" id="PS00689">
    <property type="entry name" value="GLYCO_HORMONE_BETA_2"/>
    <property type="match status" value="1"/>
</dbReference>
<dbReference type="PANTHER" id="PTHR11515">
    <property type="entry name" value="GLYCOPROTEIN HORMONE BETA CHAIN"/>
    <property type="match status" value="1"/>
</dbReference>
<dbReference type="GO" id="GO:0007186">
    <property type="term" value="P:G protein-coupled receptor signaling pathway"/>
    <property type="evidence" value="ECO:0007669"/>
    <property type="project" value="TreeGrafter"/>
</dbReference>
<sequence length="220" mass="23318">MHTNSYTRRKIPHLSSGPTSAVAAEGEDKRQPTGGFCTLLALGQFEVLSGSEILVSPHFDVAAGRVNLTSFLSTTDSGEEPNTLLALMVAMHLVVMVLCLALARGWAQAATPACGLTSVSISVEGEDCEGCITFNTTSCAGMCVTQDPVYKSEVILRTAPYGQQTCNFREVVYETVRLPGCPEGVDPHFTYPVALSCECSQCNTDTTDCGPVNAEVSGCH</sequence>
<evidence type="ECO:0000256" key="6">
    <source>
        <dbReference type="ARBA" id="ARBA00022702"/>
    </source>
</evidence>
<gene>
    <name evidence="13" type="ORF">JZ751_021114</name>
</gene>
<dbReference type="InterPro" id="IPR001545">
    <property type="entry name" value="Gonadotropin_bsu"/>
</dbReference>
<evidence type="ECO:0000256" key="1">
    <source>
        <dbReference type="ARBA" id="ARBA00003920"/>
    </source>
</evidence>
<dbReference type="GO" id="GO:0030728">
    <property type="term" value="P:ovulation"/>
    <property type="evidence" value="ECO:0007669"/>
    <property type="project" value="TreeGrafter"/>
</dbReference>
<evidence type="ECO:0000259" key="12">
    <source>
        <dbReference type="Pfam" id="PF00007"/>
    </source>
</evidence>
<evidence type="ECO:0000313" key="14">
    <source>
        <dbReference type="Proteomes" id="UP000824540"/>
    </source>
</evidence>
<protein>
    <recommendedName>
        <fullName evidence="12">Glycoprotein hormone subunit beta domain-containing protein</fullName>
    </recommendedName>
</protein>
<keyword evidence="6 9" id="KW-0372">Hormone</keyword>
<evidence type="ECO:0000256" key="3">
    <source>
        <dbReference type="ARBA" id="ARBA00006552"/>
    </source>
</evidence>
<evidence type="ECO:0000256" key="4">
    <source>
        <dbReference type="ARBA" id="ARBA00011870"/>
    </source>
</evidence>
<reference evidence="13" key="1">
    <citation type="thesis" date="2021" institute="BYU ScholarsArchive" country="Provo, UT, USA">
        <title>Applications of and Algorithms for Genome Assembly and Genomic Analyses with an Emphasis on Marine Teleosts.</title>
        <authorList>
            <person name="Pickett B.D."/>
        </authorList>
    </citation>
    <scope>NUCLEOTIDE SEQUENCE</scope>
    <source>
        <strain evidence="13">HI-2016</strain>
    </source>
</reference>
<comment type="subunit">
    <text evidence="4">Heterodimer of an alpha and a beta chain.</text>
</comment>
<dbReference type="OrthoDB" id="8903627at2759"/>
<dbReference type="EMBL" id="JAFBMS010000005">
    <property type="protein sequence ID" value="KAG9352700.1"/>
    <property type="molecule type" value="Genomic_DNA"/>
</dbReference>
<accession>A0A8T2PKG6</accession>
<dbReference type="GO" id="GO:0005737">
    <property type="term" value="C:cytoplasm"/>
    <property type="evidence" value="ECO:0007669"/>
    <property type="project" value="TreeGrafter"/>
</dbReference>
<dbReference type="GO" id="GO:0005179">
    <property type="term" value="F:hormone activity"/>
    <property type="evidence" value="ECO:0007669"/>
    <property type="project" value="UniProtKB-KW"/>
</dbReference>
<evidence type="ECO:0000256" key="2">
    <source>
        <dbReference type="ARBA" id="ARBA00004613"/>
    </source>
</evidence>
<keyword evidence="5" id="KW-0964">Secreted</keyword>
<keyword evidence="11" id="KW-0812">Transmembrane</keyword>
<feature type="region of interest" description="Disordered" evidence="10">
    <location>
        <begin position="1"/>
        <end position="30"/>
    </location>
</feature>
<evidence type="ECO:0000256" key="11">
    <source>
        <dbReference type="SAM" id="Phobius"/>
    </source>
</evidence>
<comment type="function">
    <text evidence="1">Involved in gametogenesis and steroidogenesis.</text>
</comment>
<keyword evidence="11" id="KW-1133">Transmembrane helix</keyword>
<dbReference type="CDD" id="cd00069">
    <property type="entry name" value="GHB_like"/>
    <property type="match status" value="1"/>
</dbReference>
<feature type="transmembrane region" description="Helical" evidence="11">
    <location>
        <begin position="84"/>
        <end position="103"/>
    </location>
</feature>
<feature type="domain" description="Glycoprotein hormone subunit beta" evidence="12">
    <location>
        <begin position="112"/>
        <end position="215"/>
    </location>
</feature>
<dbReference type="FunFam" id="2.10.90.10:FF:000007">
    <property type="entry name" value="Luteinizing hormone beta subunit"/>
    <property type="match status" value="1"/>
</dbReference>
<dbReference type="AlphaFoldDB" id="A0A8T2PKG6"/>
<keyword evidence="7" id="KW-1015">Disulfide bond</keyword>
<evidence type="ECO:0000256" key="5">
    <source>
        <dbReference type="ARBA" id="ARBA00022525"/>
    </source>
</evidence>
<dbReference type="GO" id="GO:0010817">
    <property type="term" value="P:regulation of hormone levels"/>
    <property type="evidence" value="ECO:0007669"/>
    <property type="project" value="UniProtKB-ARBA"/>
</dbReference>
<evidence type="ECO:0000313" key="13">
    <source>
        <dbReference type="EMBL" id="KAG9352700.1"/>
    </source>
</evidence>
<dbReference type="Gene3D" id="2.10.90.10">
    <property type="entry name" value="Cystine-knot cytokines"/>
    <property type="match status" value="1"/>
</dbReference>
<dbReference type="PANTHER" id="PTHR11515:SF11">
    <property type="entry name" value="LUTROPIN SUBUNIT BETA"/>
    <property type="match status" value="1"/>
</dbReference>
<keyword evidence="8" id="KW-0325">Glycoprotein</keyword>
<dbReference type="Pfam" id="PF00007">
    <property type="entry name" value="Cys_knot"/>
    <property type="match status" value="1"/>
</dbReference>
<organism evidence="13 14">
    <name type="scientific">Albula glossodonta</name>
    <name type="common">roundjaw bonefish</name>
    <dbReference type="NCBI Taxonomy" id="121402"/>
    <lineage>
        <taxon>Eukaryota</taxon>
        <taxon>Metazoa</taxon>
        <taxon>Chordata</taxon>
        <taxon>Craniata</taxon>
        <taxon>Vertebrata</taxon>
        <taxon>Euteleostomi</taxon>
        <taxon>Actinopterygii</taxon>
        <taxon>Neopterygii</taxon>
        <taxon>Teleostei</taxon>
        <taxon>Albuliformes</taxon>
        <taxon>Albulidae</taxon>
        <taxon>Albula</taxon>
    </lineage>
</organism>
<dbReference type="GO" id="GO:0005615">
    <property type="term" value="C:extracellular space"/>
    <property type="evidence" value="ECO:0007669"/>
    <property type="project" value="TreeGrafter"/>
</dbReference>
<dbReference type="InterPro" id="IPR006208">
    <property type="entry name" value="Glyco_hormone_CN"/>
</dbReference>
<evidence type="ECO:0000256" key="7">
    <source>
        <dbReference type="ARBA" id="ARBA00023157"/>
    </source>
</evidence>